<organism evidence="1">
    <name type="scientific">Candidatus Kentrum sp. DK</name>
    <dbReference type="NCBI Taxonomy" id="2126562"/>
    <lineage>
        <taxon>Bacteria</taxon>
        <taxon>Pseudomonadati</taxon>
        <taxon>Pseudomonadota</taxon>
        <taxon>Gammaproteobacteria</taxon>
        <taxon>Candidatus Kentrum</taxon>
    </lineage>
</organism>
<dbReference type="AlphaFoldDB" id="A0A450TQ77"/>
<gene>
    <name evidence="1" type="ORF">BECKDK2373B_GA0170837_12701</name>
</gene>
<sequence length="36" mass="4164">MPFTLIWVSVSVFIDFSNDIDWIYSPNSVVIGQFPE</sequence>
<reference evidence="1" key="1">
    <citation type="submission" date="2019-02" db="EMBL/GenBank/DDBJ databases">
        <authorList>
            <person name="Gruber-Vodicka R. H."/>
            <person name="Seah K. B. B."/>
        </authorList>
    </citation>
    <scope>NUCLEOTIDE SEQUENCE</scope>
    <source>
        <strain evidence="1">BECK_DK47</strain>
    </source>
</reference>
<dbReference type="EMBL" id="CAADEX010000270">
    <property type="protein sequence ID" value="VFJ70192.1"/>
    <property type="molecule type" value="Genomic_DNA"/>
</dbReference>
<accession>A0A450TQ77</accession>
<protein>
    <submittedName>
        <fullName evidence="1">Uncharacterized protein</fullName>
    </submittedName>
</protein>
<evidence type="ECO:0000313" key="1">
    <source>
        <dbReference type="EMBL" id="VFJ70192.1"/>
    </source>
</evidence>
<name>A0A450TQ77_9GAMM</name>
<proteinExistence type="predicted"/>